<keyword evidence="1" id="KW-1185">Reference proteome</keyword>
<gene>
    <name evidence="2" type="primary">RMI2</name>
</gene>
<dbReference type="InterPro" id="IPR032245">
    <property type="entry name" value="RMI2"/>
</dbReference>
<evidence type="ECO:0000313" key="2">
    <source>
        <dbReference type="RefSeq" id="XP_033770406.1"/>
    </source>
</evidence>
<dbReference type="GeneID" id="117345616"/>
<dbReference type="FunCoup" id="A0A6P8P4M2">
    <property type="interactions" value="1957"/>
</dbReference>
<dbReference type="GO" id="GO:2000042">
    <property type="term" value="P:negative regulation of double-strand break repair via homologous recombination"/>
    <property type="evidence" value="ECO:0007669"/>
    <property type="project" value="TreeGrafter"/>
</dbReference>
<reference evidence="2" key="1">
    <citation type="submission" date="2025-08" db="UniProtKB">
        <authorList>
            <consortium name="RefSeq"/>
        </authorList>
    </citation>
    <scope>IDENTIFICATION</scope>
</reference>
<dbReference type="PANTHER" id="PTHR33962:SF1">
    <property type="entry name" value="RECQ-MEDIATED GENOME INSTABILITY PROTEIN 2"/>
    <property type="match status" value="1"/>
</dbReference>
<dbReference type="GO" id="GO:0043007">
    <property type="term" value="P:maintenance of rDNA"/>
    <property type="evidence" value="ECO:0007669"/>
    <property type="project" value="TreeGrafter"/>
</dbReference>
<dbReference type="CTD" id="116028"/>
<dbReference type="KEGG" id="gsh:117345616"/>
<dbReference type="RefSeq" id="XP_033770406.1">
    <property type="nucleotide sequence ID" value="XM_033914515.1"/>
</dbReference>
<dbReference type="Proteomes" id="UP000515159">
    <property type="component" value="Chromosome 11"/>
</dbReference>
<dbReference type="GO" id="GO:0005829">
    <property type="term" value="C:cytosol"/>
    <property type="evidence" value="ECO:0007669"/>
    <property type="project" value="TreeGrafter"/>
</dbReference>
<dbReference type="PANTHER" id="PTHR33962">
    <property type="entry name" value="RECQ-MEDIATED GENOME INSTABILITY PROTEIN 2 RMI2"/>
    <property type="match status" value="1"/>
</dbReference>
<dbReference type="InterPro" id="IPR012340">
    <property type="entry name" value="NA-bd_OB-fold"/>
</dbReference>
<protein>
    <submittedName>
        <fullName evidence="2">RecQ-mediated genome instability protein 2</fullName>
    </submittedName>
</protein>
<sequence length="147" mass="15953">MEVAGSGFGFRSPPLKMLADMFKGCSCRAPAEGASGSPSFWLDRVGRGAVDVTVVWMQGTVLEVRPERGTTVRLQDDTGAFTVSGLDTVPKGAPCVIPGKYVMVMGIVQSCSPEPLLRAVKMTDLTNNPLHKRMWELEVKDLHNYVP</sequence>
<dbReference type="GO" id="GO:0006281">
    <property type="term" value="P:DNA repair"/>
    <property type="evidence" value="ECO:0007669"/>
    <property type="project" value="TreeGrafter"/>
</dbReference>
<accession>A0A6P8P4M2</accession>
<dbReference type="Gene3D" id="2.40.50.140">
    <property type="entry name" value="Nucleic acid-binding proteins"/>
    <property type="match status" value="1"/>
</dbReference>
<dbReference type="OrthoDB" id="10024265at2759"/>
<dbReference type="GO" id="GO:0033045">
    <property type="term" value="P:regulation of sister chromatid segregation"/>
    <property type="evidence" value="ECO:0007669"/>
    <property type="project" value="TreeGrafter"/>
</dbReference>
<proteinExistence type="predicted"/>
<dbReference type="AlphaFoldDB" id="A0A6P8P4M2"/>
<organism evidence="1 2">
    <name type="scientific">Geotrypetes seraphini</name>
    <name type="common">Gaboon caecilian</name>
    <name type="synonym">Caecilia seraphini</name>
    <dbReference type="NCBI Taxonomy" id="260995"/>
    <lineage>
        <taxon>Eukaryota</taxon>
        <taxon>Metazoa</taxon>
        <taxon>Chordata</taxon>
        <taxon>Craniata</taxon>
        <taxon>Vertebrata</taxon>
        <taxon>Euteleostomi</taxon>
        <taxon>Amphibia</taxon>
        <taxon>Gymnophiona</taxon>
        <taxon>Geotrypetes</taxon>
    </lineage>
</organism>
<dbReference type="GO" id="GO:0016607">
    <property type="term" value="C:nuclear speck"/>
    <property type="evidence" value="ECO:0007669"/>
    <property type="project" value="TreeGrafter"/>
</dbReference>
<dbReference type="Pfam" id="PF16100">
    <property type="entry name" value="RMI2"/>
    <property type="match status" value="1"/>
</dbReference>
<name>A0A6P8P4M2_GEOSA</name>
<dbReference type="InParanoid" id="A0A6P8P4M2"/>
<evidence type="ECO:0000313" key="1">
    <source>
        <dbReference type="Proteomes" id="UP000515159"/>
    </source>
</evidence>